<dbReference type="Proteomes" id="UP001620626">
    <property type="component" value="Unassembled WGS sequence"/>
</dbReference>
<organism evidence="1 2">
    <name type="scientific">Heterodera trifolii</name>
    <dbReference type="NCBI Taxonomy" id="157864"/>
    <lineage>
        <taxon>Eukaryota</taxon>
        <taxon>Metazoa</taxon>
        <taxon>Ecdysozoa</taxon>
        <taxon>Nematoda</taxon>
        <taxon>Chromadorea</taxon>
        <taxon>Rhabditida</taxon>
        <taxon>Tylenchina</taxon>
        <taxon>Tylenchomorpha</taxon>
        <taxon>Tylenchoidea</taxon>
        <taxon>Heteroderidae</taxon>
        <taxon>Heteroderinae</taxon>
        <taxon>Heterodera</taxon>
    </lineage>
</organism>
<comment type="caution">
    <text evidence="1">The sequence shown here is derived from an EMBL/GenBank/DDBJ whole genome shotgun (WGS) entry which is preliminary data.</text>
</comment>
<dbReference type="AlphaFoldDB" id="A0ABD2L1A6"/>
<dbReference type="EMBL" id="JBICBT010000581">
    <property type="protein sequence ID" value="KAL3108929.1"/>
    <property type="molecule type" value="Genomic_DNA"/>
</dbReference>
<gene>
    <name evidence="1" type="ORF">niasHT_011479</name>
</gene>
<evidence type="ECO:0000313" key="2">
    <source>
        <dbReference type="Proteomes" id="UP001620626"/>
    </source>
</evidence>
<evidence type="ECO:0008006" key="3">
    <source>
        <dbReference type="Google" id="ProtNLM"/>
    </source>
</evidence>
<accession>A0ABD2L1A6</accession>
<sequence>MNAARVECQRLVTGLKRRAAETCEALRRSVLKCFKTHVIKRLRRDENAPRAEPLNLERWRFRMSIVFTSALKLTRSNFCWRTRDSHFWKSECTAIYTRMLQLLLERWPNFAPQTISLDFELAMVGAVRTVLPACSVRYCFFHLIRNMKKQIRGLGLTRVYNTDPIFAEKSKMITSLAFLPVHHLQAGLNALQAQLPAQLHGVFNWFMDNYTGRMRFNVPMSAPLFDPHEWSVYQRTLDGADRTNNFAEAFHRKLQRQFSCTHPTI</sequence>
<keyword evidence="2" id="KW-1185">Reference proteome</keyword>
<reference evidence="1 2" key="1">
    <citation type="submission" date="2024-10" db="EMBL/GenBank/DDBJ databases">
        <authorList>
            <person name="Kim D."/>
        </authorList>
    </citation>
    <scope>NUCLEOTIDE SEQUENCE [LARGE SCALE GENOMIC DNA]</scope>
    <source>
        <strain evidence="1">BH-2024</strain>
    </source>
</reference>
<name>A0ABD2L1A6_9BILA</name>
<evidence type="ECO:0000313" key="1">
    <source>
        <dbReference type="EMBL" id="KAL3108929.1"/>
    </source>
</evidence>
<protein>
    <recommendedName>
        <fullName evidence="3">MULE transposase domain-containing protein</fullName>
    </recommendedName>
</protein>
<proteinExistence type="predicted"/>